<dbReference type="EMBL" id="NISJ01000014">
    <property type="protein sequence ID" value="OWQ91770.1"/>
    <property type="molecule type" value="Genomic_DNA"/>
</dbReference>
<proteinExistence type="predicted"/>
<organism evidence="1 2">
    <name type="scientific">Sphingopyxis witflariensis</name>
    <dbReference type="NCBI Taxonomy" id="173675"/>
    <lineage>
        <taxon>Bacteria</taxon>
        <taxon>Pseudomonadati</taxon>
        <taxon>Pseudomonadota</taxon>
        <taxon>Alphaproteobacteria</taxon>
        <taxon>Sphingomonadales</taxon>
        <taxon>Sphingomonadaceae</taxon>
        <taxon>Sphingopyxis</taxon>
    </lineage>
</organism>
<dbReference type="Proteomes" id="UP000197097">
    <property type="component" value="Unassembled WGS sequence"/>
</dbReference>
<comment type="caution">
    <text evidence="1">The sequence shown here is derived from an EMBL/GenBank/DDBJ whole genome shotgun (WGS) entry which is preliminary data.</text>
</comment>
<evidence type="ECO:0000313" key="2">
    <source>
        <dbReference type="Proteomes" id="UP000197097"/>
    </source>
</evidence>
<dbReference type="AlphaFoldDB" id="A0A246JGT4"/>
<sequence length="77" mass="8412">MTRAMNVTLPESDVAQSCKTAKVAISAIEALPSGGTRLVCVTIEDADKMRKRLKKHLIDGAVTRYRFYRPPGAEGGY</sequence>
<dbReference type="RefSeq" id="WP_088474241.1">
    <property type="nucleotide sequence ID" value="NZ_NISJ01000014.1"/>
</dbReference>
<reference evidence="1 2" key="1">
    <citation type="journal article" date="2002" name="Int. J. Syst. Evol. Microbiol.">
        <title>Sphingopyxis witflariensis sp. nov., isolated from activated sludge.</title>
        <authorList>
            <person name="Kampfer P."/>
            <person name="Witzenberger R."/>
            <person name="Denner E.B."/>
            <person name="Busse H.J."/>
            <person name="Neef A."/>
        </authorList>
    </citation>
    <scope>NUCLEOTIDE SEQUENCE [LARGE SCALE GENOMIC DNA]</scope>
    <source>
        <strain evidence="1 2">DSM 14551</strain>
    </source>
</reference>
<accession>A0A246JGT4</accession>
<evidence type="ECO:0000313" key="1">
    <source>
        <dbReference type="EMBL" id="OWQ91770.1"/>
    </source>
</evidence>
<gene>
    <name evidence="1" type="ORF">CDQ91_18745</name>
</gene>
<keyword evidence="2" id="KW-1185">Reference proteome</keyword>
<dbReference type="OrthoDB" id="7508443at2"/>
<name>A0A246JGT4_9SPHN</name>
<protein>
    <submittedName>
        <fullName evidence="1">Uncharacterized protein</fullName>
    </submittedName>
</protein>